<feature type="region of interest" description="Disordered" evidence="1">
    <location>
        <begin position="144"/>
        <end position="254"/>
    </location>
</feature>
<feature type="compositionally biased region" description="Basic and acidic residues" evidence="1">
    <location>
        <begin position="395"/>
        <end position="412"/>
    </location>
</feature>
<dbReference type="AlphaFoldDB" id="A0AAD5WPZ4"/>
<proteinExistence type="predicted"/>
<evidence type="ECO:0000256" key="1">
    <source>
        <dbReference type="SAM" id="MobiDB-lite"/>
    </source>
</evidence>
<feature type="region of interest" description="Disordered" evidence="1">
    <location>
        <begin position="377"/>
        <end position="472"/>
    </location>
</feature>
<accession>A0AAD5WPZ4</accession>
<evidence type="ECO:0000313" key="2">
    <source>
        <dbReference type="EMBL" id="KAJ2898540.1"/>
    </source>
</evidence>
<feature type="compositionally biased region" description="Basic and acidic residues" evidence="1">
    <location>
        <begin position="423"/>
        <end position="437"/>
    </location>
</feature>
<comment type="caution">
    <text evidence="2">The sequence shown here is derived from an EMBL/GenBank/DDBJ whole genome shotgun (WGS) entry which is preliminary data.</text>
</comment>
<feature type="compositionally biased region" description="Low complexity" evidence="1">
    <location>
        <begin position="232"/>
        <end position="248"/>
    </location>
</feature>
<organism evidence="2 3">
    <name type="scientific">Zalerion maritima</name>
    <dbReference type="NCBI Taxonomy" id="339359"/>
    <lineage>
        <taxon>Eukaryota</taxon>
        <taxon>Fungi</taxon>
        <taxon>Dikarya</taxon>
        <taxon>Ascomycota</taxon>
        <taxon>Pezizomycotina</taxon>
        <taxon>Sordariomycetes</taxon>
        <taxon>Lulworthiomycetidae</taxon>
        <taxon>Lulworthiales</taxon>
        <taxon>Lulworthiaceae</taxon>
        <taxon>Zalerion</taxon>
    </lineage>
</organism>
<feature type="compositionally biased region" description="Polar residues" evidence="1">
    <location>
        <begin position="197"/>
        <end position="207"/>
    </location>
</feature>
<feature type="region of interest" description="Disordered" evidence="1">
    <location>
        <begin position="555"/>
        <end position="577"/>
    </location>
</feature>
<name>A0AAD5WPZ4_9PEZI</name>
<feature type="compositionally biased region" description="Polar residues" evidence="1">
    <location>
        <begin position="144"/>
        <end position="159"/>
    </location>
</feature>
<feature type="compositionally biased region" description="Polar residues" evidence="1">
    <location>
        <begin position="562"/>
        <end position="573"/>
    </location>
</feature>
<gene>
    <name evidence="2" type="ORF">MKZ38_003831</name>
</gene>
<feature type="region of interest" description="Disordered" evidence="1">
    <location>
        <begin position="728"/>
        <end position="748"/>
    </location>
</feature>
<feature type="compositionally biased region" description="Acidic residues" evidence="1">
    <location>
        <begin position="729"/>
        <end position="738"/>
    </location>
</feature>
<evidence type="ECO:0000313" key="3">
    <source>
        <dbReference type="Proteomes" id="UP001201980"/>
    </source>
</evidence>
<protein>
    <submittedName>
        <fullName evidence="2">Uncharacterized protein</fullName>
    </submittedName>
</protein>
<dbReference type="EMBL" id="JAKWBI020000226">
    <property type="protein sequence ID" value="KAJ2898540.1"/>
    <property type="molecule type" value="Genomic_DNA"/>
</dbReference>
<reference evidence="2" key="1">
    <citation type="submission" date="2022-07" db="EMBL/GenBank/DDBJ databases">
        <title>Draft genome sequence of Zalerion maritima ATCC 34329, a (micro)plastics degrading marine fungus.</title>
        <authorList>
            <person name="Paco A."/>
            <person name="Goncalves M.F.M."/>
            <person name="Rocha-Santos T.A.P."/>
            <person name="Alves A."/>
        </authorList>
    </citation>
    <scope>NUCLEOTIDE SEQUENCE</scope>
    <source>
        <strain evidence="2">ATCC 34329</strain>
    </source>
</reference>
<keyword evidence="3" id="KW-1185">Reference proteome</keyword>
<feature type="compositionally biased region" description="Low complexity" evidence="1">
    <location>
        <begin position="106"/>
        <end position="117"/>
    </location>
</feature>
<feature type="region of interest" description="Disordered" evidence="1">
    <location>
        <begin position="106"/>
        <end position="125"/>
    </location>
</feature>
<sequence>MKTLLVVVGKPSTVLVIHPLTSKDRPTSFRYHKASQRIYCLNVYDSIHTYRHSNYFITSGHPPSTNRALILSRRWLAVLKTRRRHIIVFTQELILLQDLMMSSPITEHTSPTTTSPHTSPPKRLPSDITFDMDELIGGSSVLTLQPMTRNSGTPRNVTTDPIPDRIPSPSHTKWDSSKSFAKLKRPRKMPSPVSMISKWSHSTSGGSEESPLAFRKFRESPSTRGTYKAYPSMSKTSKGPTSTSGGDKMYPSAGGRCRSFRSRLPLPTGKNPNTSNMLLPAKAYSPPPQLESSSLNSMQSQGRVPLRGVHKVPSYSTRISQILKPKSTGNLPIRVSRHGVKPLSSTKTPCRGIGASTELSLDLGGLRTPTDTNFSRMLLPAKTYSPPPKQLGSPERMKSARMDPSTPDRRMEPQVSSPAPRNSVDRSPRTPARRAESQRSSAGPGYGFSCGGSFSPRRLPEPKLMGPNSRRGFDAGITQAYNEMIAETVRPSKGRDGAITPLHDHPDITSYLRIMKKSPTGASLGHSHELIETKVGSIVASHKNLKGRYSMLATAPSAAGKSPSNPTSPSSRIPTHPKLRTIHSSLTLGKVSYRPISRSNNHFSMEGKISSEGRINMKNKVKNMLGGMTRRKPVSSQSPRMAKVRHVCRTIPPPPIAVKRGERYPIHYNRRCPGNEIGRPPLPKDAQDPPISYLPLHAFSAEDLGYAPPKPKPKGTVAQQYLNALGEYPSDDEAEDSSAFDSTENAPPRISSDIFILQPERDQSDQYQETLAPTVFNATPRLPVPQFGSFQLATVQPESATSLREKKYPALSASELEVLGVQLKMFGDLGISRDDEEDGVPPEGMI</sequence>
<dbReference type="Proteomes" id="UP001201980">
    <property type="component" value="Unassembled WGS sequence"/>
</dbReference>